<reference evidence="3" key="1">
    <citation type="submission" date="2017-06" db="EMBL/GenBank/DDBJ databases">
        <title>Genome analysis of Fimbriiglobus ruber SP5, the first member of the order Planctomycetales with confirmed chitinolytic capability.</title>
        <authorList>
            <person name="Ravin N.V."/>
            <person name="Rakitin A.L."/>
            <person name="Ivanova A.A."/>
            <person name="Beletsky A.V."/>
            <person name="Kulichevskaya I.S."/>
            <person name="Mardanov A.V."/>
            <person name="Dedysh S.N."/>
        </authorList>
    </citation>
    <scope>NUCLEOTIDE SEQUENCE [LARGE SCALE GENOMIC DNA]</scope>
    <source>
        <strain evidence="3">SP5</strain>
    </source>
</reference>
<dbReference type="AlphaFoldDB" id="A0A225E1U2"/>
<comment type="caution">
    <text evidence="2">The sequence shown here is derived from an EMBL/GenBank/DDBJ whole genome shotgun (WGS) entry which is preliminary data.</text>
</comment>
<dbReference type="OrthoDB" id="282042at2"/>
<dbReference type="Proteomes" id="UP000214646">
    <property type="component" value="Unassembled WGS sequence"/>
</dbReference>
<dbReference type="EMBL" id="NIDE01000005">
    <property type="protein sequence ID" value="OWK42337.1"/>
    <property type="molecule type" value="Genomic_DNA"/>
</dbReference>
<accession>A0A225E1U2</accession>
<protein>
    <recommendedName>
        <fullName evidence="4">DUF932 domain-containing protein</fullName>
    </recommendedName>
</protein>
<evidence type="ECO:0000313" key="3">
    <source>
        <dbReference type="Proteomes" id="UP000214646"/>
    </source>
</evidence>
<evidence type="ECO:0008006" key="4">
    <source>
        <dbReference type="Google" id="ProtNLM"/>
    </source>
</evidence>
<gene>
    <name evidence="2" type="ORF">FRUB_04415</name>
</gene>
<feature type="region of interest" description="Disordered" evidence="1">
    <location>
        <begin position="208"/>
        <end position="230"/>
    </location>
</feature>
<organism evidence="2 3">
    <name type="scientific">Fimbriiglobus ruber</name>
    <dbReference type="NCBI Taxonomy" id="1908690"/>
    <lineage>
        <taxon>Bacteria</taxon>
        <taxon>Pseudomonadati</taxon>
        <taxon>Planctomycetota</taxon>
        <taxon>Planctomycetia</taxon>
        <taxon>Gemmatales</taxon>
        <taxon>Gemmataceae</taxon>
        <taxon>Fimbriiglobus</taxon>
    </lineage>
</organism>
<evidence type="ECO:0000256" key="1">
    <source>
        <dbReference type="SAM" id="MobiDB-lite"/>
    </source>
</evidence>
<keyword evidence="3" id="KW-1185">Reference proteome</keyword>
<evidence type="ECO:0000313" key="2">
    <source>
        <dbReference type="EMBL" id="OWK42337.1"/>
    </source>
</evidence>
<proteinExistence type="predicted"/>
<name>A0A225E1U2_9BACT</name>
<dbReference type="RefSeq" id="WP_088255510.1">
    <property type="nucleotide sequence ID" value="NZ_NIDE01000005.1"/>
</dbReference>
<sequence length="230" mass="24580">MRSHAGPTTAQLLATFTDEVKAHQGRVTDTADDGRRLLARSVLPGLKDVRLGDRLQGGVALRAVGGEVWVHPYLFRLVCQNGAIVARTVGTRHLVGLEASDPRESLQAVREAVAACCDPDVFADTFDRVRTASETAADFALTMMPMLSRLAALGASHLMERITDQFFRDGDLSQFGLANAVTATARETRDPDLRWNLEEFGGGIAVGGMPPTPGPTRSAARREVLAGAAS</sequence>